<evidence type="ECO:0000256" key="6">
    <source>
        <dbReference type="ARBA" id="ARBA00023136"/>
    </source>
</evidence>
<feature type="transmembrane region" description="Helical" evidence="7">
    <location>
        <begin position="29"/>
        <end position="47"/>
    </location>
</feature>
<evidence type="ECO:0000256" key="1">
    <source>
        <dbReference type="ARBA" id="ARBA00007150"/>
    </source>
</evidence>
<name>A0ABS7DR19_9FIRM</name>
<dbReference type="Pfam" id="PF01790">
    <property type="entry name" value="LGT"/>
    <property type="match status" value="1"/>
</dbReference>
<dbReference type="PANTHER" id="PTHR30589:SF0">
    <property type="entry name" value="PHOSPHATIDYLGLYCEROL--PROLIPOPROTEIN DIACYLGLYCERYL TRANSFERASE"/>
    <property type="match status" value="1"/>
</dbReference>
<keyword evidence="6 7" id="KW-0472">Membrane</keyword>
<dbReference type="Proteomes" id="UP000719942">
    <property type="component" value="Unassembled WGS sequence"/>
</dbReference>
<dbReference type="PANTHER" id="PTHR30589">
    <property type="entry name" value="PROLIPOPROTEIN DIACYLGLYCERYL TRANSFERASE"/>
    <property type="match status" value="1"/>
</dbReference>
<evidence type="ECO:0000256" key="8">
    <source>
        <dbReference type="SAM" id="MobiDB-lite"/>
    </source>
</evidence>
<feature type="compositionally biased region" description="Basic and acidic residues" evidence="8">
    <location>
        <begin position="321"/>
        <end position="342"/>
    </location>
</feature>
<organism evidence="9 10">
    <name type="scientific">Caproiciproducens faecalis</name>
    <dbReference type="NCBI Taxonomy" id="2820301"/>
    <lineage>
        <taxon>Bacteria</taxon>
        <taxon>Bacillati</taxon>
        <taxon>Bacillota</taxon>
        <taxon>Clostridia</taxon>
        <taxon>Eubacteriales</taxon>
        <taxon>Acutalibacteraceae</taxon>
        <taxon>Caproiciproducens</taxon>
    </lineage>
</organism>
<dbReference type="NCBIfam" id="TIGR00544">
    <property type="entry name" value="lgt"/>
    <property type="match status" value="1"/>
</dbReference>
<evidence type="ECO:0000313" key="10">
    <source>
        <dbReference type="Proteomes" id="UP000719942"/>
    </source>
</evidence>
<comment type="subcellular location">
    <subcellularLocation>
        <location evidence="7">Cell membrane</location>
        <topology evidence="7">Multi-pass membrane protein</topology>
    </subcellularLocation>
</comment>
<feature type="transmembrane region" description="Helical" evidence="7">
    <location>
        <begin position="59"/>
        <end position="80"/>
    </location>
</feature>
<dbReference type="PROSITE" id="PS01311">
    <property type="entry name" value="LGT"/>
    <property type="match status" value="1"/>
</dbReference>
<keyword evidence="10" id="KW-1185">Reference proteome</keyword>
<accession>A0ABS7DR19</accession>
<keyword evidence="9" id="KW-0328">Glycosyltransferase</keyword>
<evidence type="ECO:0000256" key="2">
    <source>
        <dbReference type="ARBA" id="ARBA00022475"/>
    </source>
</evidence>
<dbReference type="InterPro" id="IPR001640">
    <property type="entry name" value="Lgt"/>
</dbReference>
<comment type="catalytic activity">
    <reaction evidence="7">
        <text>L-cysteinyl-[prolipoprotein] + a 1,2-diacyl-sn-glycero-3-phospho-(1'-sn-glycerol) = an S-1,2-diacyl-sn-glyceryl-L-cysteinyl-[prolipoprotein] + sn-glycerol 1-phosphate + H(+)</text>
        <dbReference type="Rhea" id="RHEA:56712"/>
        <dbReference type="Rhea" id="RHEA-COMP:14679"/>
        <dbReference type="Rhea" id="RHEA-COMP:14680"/>
        <dbReference type="ChEBI" id="CHEBI:15378"/>
        <dbReference type="ChEBI" id="CHEBI:29950"/>
        <dbReference type="ChEBI" id="CHEBI:57685"/>
        <dbReference type="ChEBI" id="CHEBI:64716"/>
        <dbReference type="ChEBI" id="CHEBI:140658"/>
        <dbReference type="EC" id="2.5.1.145"/>
    </reaction>
</comment>
<dbReference type="EC" id="2.5.1.145" evidence="7"/>
<comment type="pathway">
    <text evidence="7">Protein modification; lipoprotein biosynthesis (diacylglyceryl transfer).</text>
</comment>
<keyword evidence="5 7" id="KW-1133">Transmembrane helix</keyword>
<evidence type="ECO:0000256" key="4">
    <source>
        <dbReference type="ARBA" id="ARBA00022692"/>
    </source>
</evidence>
<keyword evidence="4 7" id="KW-0812">Transmembrane</keyword>
<feature type="transmembrane region" description="Helical" evidence="7">
    <location>
        <begin position="242"/>
        <end position="261"/>
    </location>
</feature>
<gene>
    <name evidence="7" type="primary">lgt</name>
    <name evidence="9" type="ORF">J5W02_13090</name>
</gene>
<protein>
    <recommendedName>
        <fullName evidence="7">Phosphatidylglycerol--prolipoprotein diacylglyceryl transferase</fullName>
        <ecNumber evidence="7">2.5.1.145</ecNumber>
    </recommendedName>
</protein>
<proteinExistence type="inferred from homology"/>
<feature type="transmembrane region" description="Helical" evidence="7">
    <location>
        <begin position="211"/>
        <end position="230"/>
    </location>
</feature>
<comment type="caution">
    <text evidence="9">The sequence shown here is derived from an EMBL/GenBank/DDBJ whole genome shotgun (WGS) entry which is preliminary data.</text>
</comment>
<dbReference type="RefSeq" id="WP_219966137.1">
    <property type="nucleotide sequence ID" value="NZ_JAGFNZ010000005.1"/>
</dbReference>
<keyword evidence="3 7" id="KW-0808">Transferase</keyword>
<reference evidence="9 10" key="1">
    <citation type="submission" date="2021-03" db="EMBL/GenBank/DDBJ databases">
        <title>Caproiciproducens sp. nov. isolated from feces of cow.</title>
        <authorList>
            <person name="Choi J.-Y."/>
        </authorList>
    </citation>
    <scope>NUCLEOTIDE SEQUENCE [LARGE SCALE GENOMIC DNA]</scope>
    <source>
        <strain evidence="9 10">AGMB10547</strain>
    </source>
</reference>
<evidence type="ECO:0000256" key="7">
    <source>
        <dbReference type="HAMAP-Rule" id="MF_01147"/>
    </source>
</evidence>
<evidence type="ECO:0000256" key="5">
    <source>
        <dbReference type="ARBA" id="ARBA00022989"/>
    </source>
</evidence>
<feature type="transmembrane region" description="Helical" evidence="7">
    <location>
        <begin position="100"/>
        <end position="119"/>
    </location>
</feature>
<keyword evidence="2 7" id="KW-1003">Cell membrane</keyword>
<feature type="region of interest" description="Disordered" evidence="8">
    <location>
        <begin position="299"/>
        <end position="342"/>
    </location>
</feature>
<feature type="binding site" evidence="7">
    <location>
        <position position="145"/>
    </location>
    <ligand>
        <name>a 1,2-diacyl-sn-glycero-3-phospho-(1'-sn-glycerol)</name>
        <dbReference type="ChEBI" id="CHEBI:64716"/>
    </ligand>
</feature>
<evidence type="ECO:0000256" key="3">
    <source>
        <dbReference type="ARBA" id="ARBA00022679"/>
    </source>
</evidence>
<dbReference type="EMBL" id="JAGFNZ010000005">
    <property type="protein sequence ID" value="MBW7573746.1"/>
    <property type="molecule type" value="Genomic_DNA"/>
</dbReference>
<sequence length="342" mass="37371">MLNVQFPGLGIHFTINPIAFSIGSLTVRWYGVIIAVGFLLAFLYVMSSCKKFNMDQDKLIDAVIVGIIGGIIGARAYYVIFDTSDQYLRNPISALYIWEGGLGIYGGIIGGLLCGALIAKLRKISIPAMLDLASLGFLIGQTIGRWGNFVNQEAFGRETTLPWGMVSENTSAIANGPVHPCFLYESLWCLLGFVLLHIFSRKFRRYDGQVFLGYLIWYGVGRFFIEGLRTDSLITPILPLRVSQVVAVATVLTGVALMVVFRNRTTLAGCGSPKVMALNAVVDEVPEELIDDGTSTIFDQSAAEDTTENTVQEPVETEPAAEEKEISDRASSEDAVSKDTEE</sequence>
<evidence type="ECO:0000313" key="9">
    <source>
        <dbReference type="EMBL" id="MBW7573746.1"/>
    </source>
</evidence>
<comment type="similarity">
    <text evidence="1 7">Belongs to the Lgt family.</text>
</comment>
<comment type="function">
    <text evidence="7">Catalyzes the transfer of the diacylglyceryl group from phosphatidylglycerol to the sulfhydryl group of the N-terminal cysteine of a prolipoprotein, the first step in the formation of mature lipoproteins.</text>
</comment>
<dbReference type="HAMAP" id="MF_01147">
    <property type="entry name" value="Lgt"/>
    <property type="match status" value="1"/>
</dbReference>
<dbReference type="GO" id="GO:0016757">
    <property type="term" value="F:glycosyltransferase activity"/>
    <property type="evidence" value="ECO:0007669"/>
    <property type="project" value="UniProtKB-KW"/>
</dbReference>